<protein>
    <submittedName>
        <fullName evidence="2">Cupin domain-containing protein</fullName>
    </submittedName>
</protein>
<dbReference type="InterPro" id="IPR014710">
    <property type="entry name" value="RmlC-like_jellyroll"/>
</dbReference>
<reference evidence="2 3" key="1">
    <citation type="submission" date="2021-01" db="EMBL/GenBank/DDBJ databases">
        <title>Genome seq and assembly of Devosia sp. G19.</title>
        <authorList>
            <person name="Chhetri G."/>
        </authorList>
    </citation>
    <scope>NUCLEOTIDE SEQUENCE [LARGE SCALE GENOMIC DNA]</scope>
    <source>
        <strain evidence="2 3">G19</strain>
    </source>
</reference>
<dbReference type="InterPro" id="IPR013096">
    <property type="entry name" value="Cupin_2"/>
</dbReference>
<dbReference type="EMBL" id="CP068047">
    <property type="protein sequence ID" value="QQR37256.1"/>
    <property type="molecule type" value="Genomic_DNA"/>
</dbReference>
<dbReference type="RefSeq" id="WP_201661064.1">
    <property type="nucleotide sequence ID" value="NZ_CP068047.1"/>
</dbReference>
<name>A0ABX7C5H1_9HYPH</name>
<evidence type="ECO:0000313" key="2">
    <source>
        <dbReference type="EMBL" id="QQR37256.1"/>
    </source>
</evidence>
<dbReference type="Pfam" id="PF07883">
    <property type="entry name" value="Cupin_2"/>
    <property type="match status" value="1"/>
</dbReference>
<proteinExistence type="predicted"/>
<accession>A0ABX7C5H1</accession>
<gene>
    <name evidence="2" type="ORF">JI749_06510</name>
</gene>
<sequence length="129" mass="14239">MKFEPFDPATAQPDGRRPTKLKLFDATNGEVWRGHLLGDALGTSVTVLAYGNETIGEGPKLHVHPYDEVFIVIAGRGRFYVGDEIIDAEIGDVVLGPKGIPHRFENLGPGRLQTLDLHLGPRWYQHNLG</sequence>
<dbReference type="Proteomes" id="UP000595460">
    <property type="component" value="Chromosome"/>
</dbReference>
<dbReference type="SUPFAM" id="SSF51182">
    <property type="entry name" value="RmlC-like cupins"/>
    <property type="match status" value="1"/>
</dbReference>
<dbReference type="InterPro" id="IPR011051">
    <property type="entry name" value="RmlC_Cupin_sf"/>
</dbReference>
<feature type="domain" description="Cupin type-2" evidence="1">
    <location>
        <begin position="56"/>
        <end position="116"/>
    </location>
</feature>
<keyword evidence="3" id="KW-1185">Reference proteome</keyword>
<evidence type="ECO:0000259" key="1">
    <source>
        <dbReference type="Pfam" id="PF07883"/>
    </source>
</evidence>
<dbReference type="Gene3D" id="2.60.120.10">
    <property type="entry name" value="Jelly Rolls"/>
    <property type="match status" value="1"/>
</dbReference>
<evidence type="ECO:0000313" key="3">
    <source>
        <dbReference type="Proteomes" id="UP000595460"/>
    </source>
</evidence>
<organism evidence="2 3">
    <name type="scientific">Devosia oryziradicis</name>
    <dbReference type="NCBI Taxonomy" id="2801335"/>
    <lineage>
        <taxon>Bacteria</taxon>
        <taxon>Pseudomonadati</taxon>
        <taxon>Pseudomonadota</taxon>
        <taxon>Alphaproteobacteria</taxon>
        <taxon>Hyphomicrobiales</taxon>
        <taxon>Devosiaceae</taxon>
        <taxon>Devosia</taxon>
    </lineage>
</organism>